<name>A0A8C0DHG6_BALMU</name>
<reference evidence="1" key="1">
    <citation type="submission" date="2023-09" db="UniProtKB">
        <authorList>
            <consortium name="Ensembl"/>
        </authorList>
    </citation>
    <scope>IDENTIFICATION</scope>
</reference>
<accession>A0A8C0DHG6</accession>
<dbReference type="Ensembl" id="ENSBMST00010022977.1">
    <property type="protein sequence ID" value="ENSBMSP00010020817.1"/>
    <property type="gene ID" value="ENSBMSG00010015167.1"/>
</dbReference>
<evidence type="ECO:0000313" key="1">
    <source>
        <dbReference type="Ensembl" id="ENSBMSP00010020817.1"/>
    </source>
</evidence>
<dbReference type="AlphaFoldDB" id="A0A8C0DHG6"/>
<protein>
    <submittedName>
        <fullName evidence="1">Uncharacterized protein</fullName>
    </submittedName>
</protein>
<proteinExistence type="predicted"/>
<sequence>VFVPLPFFMFRYFKKLIFCPLPSHMVWSLAVKTGHVRKGKAGCPQTPASSLGETTMVISVCFVFNFHKAFICDSFLSSTICIILLCISLEEELEL</sequence>
<organism evidence="1">
    <name type="scientific">Balaenoptera musculus</name>
    <name type="common">Blue whale</name>
    <dbReference type="NCBI Taxonomy" id="9771"/>
    <lineage>
        <taxon>Eukaryota</taxon>
        <taxon>Metazoa</taxon>
        <taxon>Chordata</taxon>
        <taxon>Craniata</taxon>
        <taxon>Vertebrata</taxon>
        <taxon>Euteleostomi</taxon>
        <taxon>Mammalia</taxon>
        <taxon>Eutheria</taxon>
        <taxon>Laurasiatheria</taxon>
        <taxon>Artiodactyla</taxon>
        <taxon>Whippomorpha</taxon>
        <taxon>Cetacea</taxon>
        <taxon>Mysticeti</taxon>
        <taxon>Balaenopteridae</taxon>
        <taxon>Balaenoptera</taxon>
    </lineage>
</organism>